<dbReference type="PANTHER" id="PTHR40465">
    <property type="entry name" value="CHROMOSOME 1, WHOLE GENOME SHOTGUN SEQUENCE"/>
    <property type="match status" value="1"/>
</dbReference>
<dbReference type="Pfam" id="PF20152">
    <property type="entry name" value="DUF6534"/>
    <property type="match status" value="1"/>
</dbReference>
<feature type="transmembrane region" description="Helical" evidence="1">
    <location>
        <begin position="14"/>
        <end position="36"/>
    </location>
</feature>
<feature type="transmembrane region" description="Helical" evidence="1">
    <location>
        <begin position="171"/>
        <end position="197"/>
    </location>
</feature>
<evidence type="ECO:0000313" key="4">
    <source>
        <dbReference type="Proteomes" id="UP001212997"/>
    </source>
</evidence>
<name>A0AAD5V6F5_9APHY</name>
<dbReference type="AlphaFoldDB" id="A0AAD5V6F5"/>
<reference evidence="3" key="1">
    <citation type="submission" date="2022-07" db="EMBL/GenBank/DDBJ databases">
        <title>Genome Sequence of Physisporinus lineatus.</title>
        <authorList>
            <person name="Buettner E."/>
        </authorList>
    </citation>
    <scope>NUCLEOTIDE SEQUENCE</scope>
    <source>
        <strain evidence="3">VT162</strain>
    </source>
</reference>
<feature type="domain" description="DUF6534" evidence="2">
    <location>
        <begin position="181"/>
        <end position="269"/>
    </location>
</feature>
<feature type="transmembrane region" description="Helical" evidence="1">
    <location>
        <begin position="48"/>
        <end position="73"/>
    </location>
</feature>
<feature type="transmembrane region" description="Helical" evidence="1">
    <location>
        <begin position="245"/>
        <end position="265"/>
    </location>
</feature>
<gene>
    <name evidence="3" type="ORF">NLI96_g3426</name>
</gene>
<feature type="transmembrane region" description="Helical" evidence="1">
    <location>
        <begin position="218"/>
        <end position="239"/>
    </location>
</feature>
<dbReference type="Proteomes" id="UP001212997">
    <property type="component" value="Unassembled WGS sequence"/>
</dbReference>
<accession>A0AAD5V6F5</accession>
<organism evidence="3 4">
    <name type="scientific">Meripilus lineatus</name>
    <dbReference type="NCBI Taxonomy" id="2056292"/>
    <lineage>
        <taxon>Eukaryota</taxon>
        <taxon>Fungi</taxon>
        <taxon>Dikarya</taxon>
        <taxon>Basidiomycota</taxon>
        <taxon>Agaricomycotina</taxon>
        <taxon>Agaricomycetes</taxon>
        <taxon>Polyporales</taxon>
        <taxon>Meripilaceae</taxon>
        <taxon>Meripilus</taxon>
    </lineage>
</organism>
<evidence type="ECO:0000313" key="3">
    <source>
        <dbReference type="EMBL" id="KAJ3487586.1"/>
    </source>
</evidence>
<proteinExistence type="predicted"/>
<feature type="transmembrane region" description="Helical" evidence="1">
    <location>
        <begin position="85"/>
        <end position="108"/>
    </location>
</feature>
<keyword evidence="1" id="KW-0812">Transmembrane</keyword>
<dbReference type="PANTHER" id="PTHR40465:SF1">
    <property type="entry name" value="DUF6534 DOMAIN-CONTAINING PROTEIN"/>
    <property type="match status" value="1"/>
</dbReference>
<keyword evidence="1" id="KW-0472">Membrane</keyword>
<comment type="caution">
    <text evidence="3">The sequence shown here is derived from an EMBL/GenBank/DDBJ whole genome shotgun (WGS) entry which is preliminary data.</text>
</comment>
<dbReference type="EMBL" id="JANAWD010000087">
    <property type="protein sequence ID" value="KAJ3487586.1"/>
    <property type="molecule type" value="Genomic_DNA"/>
</dbReference>
<protein>
    <recommendedName>
        <fullName evidence="2">DUF6534 domain-containing protein</fullName>
    </recommendedName>
</protein>
<evidence type="ECO:0000256" key="1">
    <source>
        <dbReference type="SAM" id="Phobius"/>
    </source>
</evidence>
<keyword evidence="1" id="KW-1133">Transmembrane helix</keyword>
<sequence length="353" mass="39430">MTDTSSLVQVRQELAALLLAFTLYGISLAQAYVYWLNAERDSWHLRTTVLAIVILETVNIVFMVHMSYFYLILWGPNLKHIDDKIIWSVGANILSSVLAISLTQGVYLRRIWILSEKNRSLLIILVSSWPLSMVRDVHMFAPVESGFGLATGVLQFSLGRWSQFHSDLKGFITVISGLALSAVMDFLIAAILIFYLCKGRSRLTRKGPNRVIQYIMVYAVNTGMITLLCQLSVVFTFVLKKETTLFSSLYLLTSKLYVNALLGTLNARKTLREKQDNESHSGILFRSSELVIAGTVVIGQNQQSLAGFATDQHSMHTISDNSEEIAISDSSSILPEQGTKYTDENLTGYILAI</sequence>
<evidence type="ECO:0000259" key="2">
    <source>
        <dbReference type="Pfam" id="PF20152"/>
    </source>
</evidence>
<dbReference type="InterPro" id="IPR045339">
    <property type="entry name" value="DUF6534"/>
</dbReference>
<keyword evidence="4" id="KW-1185">Reference proteome</keyword>